<dbReference type="Proteomes" id="UP000199533">
    <property type="component" value="Unassembled WGS sequence"/>
</dbReference>
<dbReference type="SUPFAM" id="SSF46689">
    <property type="entry name" value="Homeodomain-like"/>
    <property type="match status" value="1"/>
</dbReference>
<dbReference type="AlphaFoldDB" id="A0A1I4FZ72"/>
<reference evidence="2" key="1">
    <citation type="submission" date="2016-10" db="EMBL/GenBank/DDBJ databases">
        <authorList>
            <person name="Varghese N."/>
            <person name="Submissions S."/>
        </authorList>
    </citation>
    <scope>NUCLEOTIDE SEQUENCE [LARGE SCALE GENOMIC DNA]</scope>
    <source>
        <strain evidence="2">Nm69</strain>
    </source>
</reference>
<keyword evidence="2" id="KW-1185">Reference proteome</keyword>
<dbReference type="EMBL" id="FOSP01000044">
    <property type="protein sequence ID" value="SFL22773.1"/>
    <property type="molecule type" value="Genomic_DNA"/>
</dbReference>
<dbReference type="InterPro" id="IPR009057">
    <property type="entry name" value="Homeodomain-like_sf"/>
</dbReference>
<dbReference type="GO" id="GO:0006313">
    <property type="term" value="P:DNA transposition"/>
    <property type="evidence" value="ECO:0007669"/>
    <property type="project" value="InterPro"/>
</dbReference>
<dbReference type="STRING" id="52441.SAMN05216302_104425"/>
<gene>
    <name evidence="1" type="ORF">SAMN05216302_104425</name>
</gene>
<sequence length="47" mass="5453">MKVKPVCKHYSRSFKEESVALILEQGSSVQKTVDTLGIRSNMLYHWQ</sequence>
<dbReference type="RefSeq" id="WP_170841725.1">
    <property type="nucleotide sequence ID" value="NZ_FOSP01000044.1"/>
</dbReference>
<dbReference type="Pfam" id="PF01527">
    <property type="entry name" value="HTH_Tnp_1"/>
    <property type="match status" value="1"/>
</dbReference>
<organism evidence="1 2">
    <name type="scientific">Nitrosomonas aestuarii</name>
    <dbReference type="NCBI Taxonomy" id="52441"/>
    <lineage>
        <taxon>Bacteria</taxon>
        <taxon>Pseudomonadati</taxon>
        <taxon>Pseudomonadota</taxon>
        <taxon>Betaproteobacteria</taxon>
        <taxon>Nitrosomonadales</taxon>
        <taxon>Nitrosomonadaceae</taxon>
        <taxon>Nitrosomonas</taxon>
    </lineage>
</organism>
<dbReference type="InterPro" id="IPR002514">
    <property type="entry name" value="Transposase_8"/>
</dbReference>
<evidence type="ECO:0000313" key="2">
    <source>
        <dbReference type="Proteomes" id="UP000199533"/>
    </source>
</evidence>
<name>A0A1I4FZ72_9PROT</name>
<proteinExistence type="predicted"/>
<accession>A0A1I4FZ72</accession>
<dbReference type="GO" id="GO:0004803">
    <property type="term" value="F:transposase activity"/>
    <property type="evidence" value="ECO:0007669"/>
    <property type="project" value="InterPro"/>
</dbReference>
<evidence type="ECO:0000313" key="1">
    <source>
        <dbReference type="EMBL" id="SFL22773.1"/>
    </source>
</evidence>
<dbReference type="GO" id="GO:0003677">
    <property type="term" value="F:DNA binding"/>
    <property type="evidence" value="ECO:0007669"/>
    <property type="project" value="InterPro"/>
</dbReference>
<protein>
    <submittedName>
        <fullName evidence="1">Transposase</fullName>
    </submittedName>
</protein>